<evidence type="ECO:0000313" key="2">
    <source>
        <dbReference type="Proteomes" id="UP001060215"/>
    </source>
</evidence>
<dbReference type="EMBL" id="CM045768">
    <property type="protein sequence ID" value="KAI7982287.1"/>
    <property type="molecule type" value="Genomic_DNA"/>
</dbReference>
<accession>A0ACC0F0Q9</accession>
<proteinExistence type="predicted"/>
<sequence length="89" mass="10281">MVYITSWDDFVERSVQLYRASPNLHCDGKLVLKVTNNRETDQAQEAKKMEKFNNIFFTLMARGPEVDISEVTGKEQMEAQPTKKGRGRK</sequence>
<gene>
    <name evidence="1" type="ORF">LOK49_LG15G00568</name>
</gene>
<comment type="caution">
    <text evidence="1">The sequence shown here is derived from an EMBL/GenBank/DDBJ whole genome shotgun (WGS) entry which is preliminary data.</text>
</comment>
<evidence type="ECO:0000313" key="1">
    <source>
        <dbReference type="EMBL" id="KAI7982287.1"/>
    </source>
</evidence>
<protein>
    <submittedName>
        <fullName evidence="1">Signal recognition particle 9 kDa protein</fullName>
    </submittedName>
</protein>
<keyword evidence="2" id="KW-1185">Reference proteome</keyword>
<organism evidence="1 2">
    <name type="scientific">Camellia lanceoleosa</name>
    <dbReference type="NCBI Taxonomy" id="1840588"/>
    <lineage>
        <taxon>Eukaryota</taxon>
        <taxon>Viridiplantae</taxon>
        <taxon>Streptophyta</taxon>
        <taxon>Embryophyta</taxon>
        <taxon>Tracheophyta</taxon>
        <taxon>Spermatophyta</taxon>
        <taxon>Magnoliopsida</taxon>
        <taxon>eudicotyledons</taxon>
        <taxon>Gunneridae</taxon>
        <taxon>Pentapetalae</taxon>
        <taxon>asterids</taxon>
        <taxon>Ericales</taxon>
        <taxon>Theaceae</taxon>
        <taxon>Camellia</taxon>
    </lineage>
</organism>
<dbReference type="Proteomes" id="UP001060215">
    <property type="component" value="Chromosome 11"/>
</dbReference>
<reference evidence="1 2" key="1">
    <citation type="journal article" date="2022" name="Plant J.">
        <title>Chromosome-level genome of Camellia lanceoleosa provides a valuable resource for understanding genome evolution and self-incompatibility.</title>
        <authorList>
            <person name="Gong W."/>
            <person name="Xiao S."/>
            <person name="Wang L."/>
            <person name="Liao Z."/>
            <person name="Chang Y."/>
            <person name="Mo W."/>
            <person name="Hu G."/>
            <person name="Li W."/>
            <person name="Zhao G."/>
            <person name="Zhu H."/>
            <person name="Hu X."/>
            <person name="Ji K."/>
            <person name="Xiang X."/>
            <person name="Song Q."/>
            <person name="Yuan D."/>
            <person name="Jin S."/>
            <person name="Zhang L."/>
        </authorList>
    </citation>
    <scope>NUCLEOTIDE SEQUENCE [LARGE SCALE GENOMIC DNA]</scope>
    <source>
        <strain evidence="1">SQ_2022a</strain>
    </source>
</reference>
<name>A0ACC0F0Q9_9ERIC</name>